<comment type="caution">
    <text evidence="1">The sequence shown here is derived from an EMBL/GenBank/DDBJ whole genome shotgun (WGS) entry which is preliminary data.</text>
</comment>
<sequence length="205" mass="23759">MERFEDEKLVEKIKRRLPYLFQLAELECSRGGKTGMEVGSFREKIIVALLIYKFGEANVETELPITEPGVDVKLFGLPISIKTITGKSFGGVKLIWTVDAEKAKEFRESYYPHCDILLIQINWNDVGGVYYIPLNVQKRLFDRIGRQNYIKLPKPGTNPRGVEITKEALSTLVLDSESKSIEINWQRTKIDFNPYKRWVDLWKED</sequence>
<dbReference type="CDD" id="cd22361">
    <property type="entry name" value="ThaI-like"/>
    <property type="match status" value="1"/>
</dbReference>
<dbReference type="Gene3D" id="3.40.600.30">
    <property type="match status" value="1"/>
</dbReference>
<keyword evidence="1" id="KW-0540">Nuclease</keyword>
<keyword evidence="1" id="KW-0255">Endonuclease</keyword>
<dbReference type="InterPro" id="IPR038374">
    <property type="entry name" value="ThaI_sf"/>
</dbReference>
<organism evidence="1">
    <name type="scientific">candidate division WOR-3 bacterium</name>
    <dbReference type="NCBI Taxonomy" id="2052148"/>
    <lineage>
        <taxon>Bacteria</taxon>
        <taxon>Bacteria division WOR-3</taxon>
    </lineage>
</organism>
<gene>
    <name evidence="1" type="ORF">ENV79_04170</name>
</gene>
<accession>A0A7V5Y0C7</accession>
<keyword evidence="1" id="KW-0378">Hydrolase</keyword>
<dbReference type="InterPro" id="IPR029128">
    <property type="entry name" value="ThaI"/>
</dbReference>
<dbReference type="AlphaFoldDB" id="A0A7V5Y0C7"/>
<evidence type="ECO:0000313" key="1">
    <source>
        <dbReference type="EMBL" id="HHR48822.1"/>
    </source>
</evidence>
<dbReference type="Pfam" id="PF15514">
    <property type="entry name" value="ThaI"/>
    <property type="match status" value="1"/>
</dbReference>
<protein>
    <submittedName>
        <fullName evidence="1">Type II restriction endonuclease subunit R</fullName>
    </submittedName>
</protein>
<name>A0A7V5Y0C7_UNCW3</name>
<reference evidence="1" key="1">
    <citation type="journal article" date="2020" name="mSystems">
        <title>Genome- and Community-Level Interaction Insights into Carbon Utilization and Element Cycling Functions of Hydrothermarchaeota in Hydrothermal Sediment.</title>
        <authorList>
            <person name="Zhou Z."/>
            <person name="Liu Y."/>
            <person name="Xu W."/>
            <person name="Pan J."/>
            <person name="Luo Z.H."/>
            <person name="Li M."/>
        </authorList>
    </citation>
    <scope>NUCLEOTIDE SEQUENCE [LARGE SCALE GENOMIC DNA]</scope>
    <source>
        <strain evidence="1">SpSt-791</strain>
    </source>
</reference>
<proteinExistence type="predicted"/>
<dbReference type="GO" id="GO:0004519">
    <property type="term" value="F:endonuclease activity"/>
    <property type="evidence" value="ECO:0007669"/>
    <property type="project" value="UniProtKB-KW"/>
</dbReference>
<dbReference type="EMBL" id="DTHS01000026">
    <property type="protein sequence ID" value="HHR48822.1"/>
    <property type="molecule type" value="Genomic_DNA"/>
</dbReference>